<keyword evidence="6" id="KW-1185">Reference proteome</keyword>
<dbReference type="CDD" id="cd01392">
    <property type="entry name" value="HTH_LacI"/>
    <property type="match status" value="1"/>
</dbReference>
<name>A0A387BNB9_9MICO</name>
<dbReference type="KEGG" id="gry:D7I44_02440"/>
<evidence type="ECO:0000313" key="5">
    <source>
        <dbReference type="EMBL" id="AYG02496.1"/>
    </source>
</evidence>
<dbReference type="PROSITE" id="PS00356">
    <property type="entry name" value="HTH_LACI_1"/>
    <property type="match status" value="1"/>
</dbReference>
<dbReference type="Pfam" id="PF00356">
    <property type="entry name" value="LacI"/>
    <property type="match status" value="1"/>
</dbReference>
<dbReference type="OrthoDB" id="37081at2"/>
<dbReference type="InterPro" id="IPR000843">
    <property type="entry name" value="HTH_LacI"/>
</dbReference>
<dbReference type="PANTHER" id="PTHR30146">
    <property type="entry name" value="LACI-RELATED TRANSCRIPTIONAL REPRESSOR"/>
    <property type="match status" value="1"/>
</dbReference>
<dbReference type="PANTHER" id="PTHR30146:SF109">
    <property type="entry name" value="HTH-TYPE TRANSCRIPTIONAL REGULATOR GALS"/>
    <property type="match status" value="1"/>
</dbReference>
<dbReference type="Gene3D" id="3.40.50.2300">
    <property type="match status" value="2"/>
</dbReference>
<dbReference type="GO" id="GO:0003700">
    <property type="term" value="F:DNA-binding transcription factor activity"/>
    <property type="evidence" value="ECO:0007669"/>
    <property type="project" value="TreeGrafter"/>
</dbReference>
<evidence type="ECO:0000256" key="1">
    <source>
        <dbReference type="ARBA" id="ARBA00023015"/>
    </source>
</evidence>
<proteinExistence type="predicted"/>
<evidence type="ECO:0000256" key="3">
    <source>
        <dbReference type="ARBA" id="ARBA00023163"/>
    </source>
</evidence>
<dbReference type="SMART" id="SM00354">
    <property type="entry name" value="HTH_LACI"/>
    <property type="match status" value="1"/>
</dbReference>
<dbReference type="SUPFAM" id="SSF53822">
    <property type="entry name" value="Periplasmic binding protein-like I"/>
    <property type="match status" value="1"/>
</dbReference>
<keyword evidence="2" id="KW-0238">DNA-binding</keyword>
<dbReference type="InterPro" id="IPR046335">
    <property type="entry name" value="LacI/GalR-like_sensor"/>
</dbReference>
<dbReference type="PROSITE" id="PS50932">
    <property type="entry name" value="HTH_LACI_2"/>
    <property type="match status" value="1"/>
</dbReference>
<dbReference type="Gene3D" id="1.10.260.40">
    <property type="entry name" value="lambda repressor-like DNA-binding domains"/>
    <property type="match status" value="1"/>
</dbReference>
<keyword evidence="3" id="KW-0804">Transcription</keyword>
<feature type="domain" description="HTH lacI-type" evidence="4">
    <location>
        <begin position="4"/>
        <end position="58"/>
    </location>
</feature>
<protein>
    <submittedName>
        <fullName evidence="5">LacI family transcriptional regulator</fullName>
    </submittedName>
</protein>
<evidence type="ECO:0000256" key="2">
    <source>
        <dbReference type="ARBA" id="ARBA00023125"/>
    </source>
</evidence>
<dbReference type="CDD" id="cd06293">
    <property type="entry name" value="PBP1_LacI-like"/>
    <property type="match status" value="1"/>
</dbReference>
<dbReference type="Pfam" id="PF13377">
    <property type="entry name" value="Peripla_BP_3"/>
    <property type="match status" value="1"/>
</dbReference>
<dbReference type="InterPro" id="IPR028082">
    <property type="entry name" value="Peripla_BP_I"/>
</dbReference>
<dbReference type="Proteomes" id="UP000275069">
    <property type="component" value="Chromosome"/>
</dbReference>
<dbReference type="PRINTS" id="PR00036">
    <property type="entry name" value="HTHLACI"/>
</dbReference>
<dbReference type="InterPro" id="IPR010982">
    <property type="entry name" value="Lambda_DNA-bd_dom_sf"/>
</dbReference>
<accession>A0A387BNB9</accession>
<evidence type="ECO:0000313" key="6">
    <source>
        <dbReference type="Proteomes" id="UP000275069"/>
    </source>
</evidence>
<keyword evidence="1" id="KW-0805">Transcription regulation</keyword>
<organism evidence="5 6">
    <name type="scientific">Gryllotalpicola protaetiae</name>
    <dbReference type="NCBI Taxonomy" id="2419771"/>
    <lineage>
        <taxon>Bacteria</taxon>
        <taxon>Bacillati</taxon>
        <taxon>Actinomycetota</taxon>
        <taxon>Actinomycetes</taxon>
        <taxon>Micrococcales</taxon>
        <taxon>Microbacteriaceae</taxon>
        <taxon>Gryllotalpicola</taxon>
    </lineage>
</organism>
<dbReference type="AlphaFoldDB" id="A0A387BNB9"/>
<sequence>MGTVSVKDVARLAGVSVGTVSNVLNSPEKVTAATLQRVQDAIDKLGFVRNDAARQLRLGSSTAIGLLILDVRNPFFTELARGAEDYAARFGFSVVLGNSDEDSARESGYLDLFEQQRVRGVLISPIGDVSARLHKLRQRGTRAVLVDRVSADSAFSSVSVDDVAGGSIAANHLLESGRRRIAFLGGPASFRQVSDRLAGARSAVAAHPGAALEVIEASASTVQAGSEVARRILARAEADRPDAIFASNDLLAIGALQVLAASGEVRVPDDIAFVGYDDIDFASASIVPLTSVRQPAALMGETAVQLLFSEVEDLGAKPQAVQFQPELVIRASSAREGSTG</sequence>
<gene>
    <name evidence="5" type="ORF">D7I44_02440</name>
</gene>
<evidence type="ECO:0000259" key="4">
    <source>
        <dbReference type="PROSITE" id="PS50932"/>
    </source>
</evidence>
<reference evidence="5 6" key="1">
    <citation type="submission" date="2018-09" db="EMBL/GenBank/DDBJ databases">
        <title>Genome sequencing of strain 2DFW10M-5.</title>
        <authorList>
            <person name="Heo J."/>
            <person name="Kim S.-J."/>
            <person name="Kwon S.-W."/>
        </authorList>
    </citation>
    <scope>NUCLEOTIDE SEQUENCE [LARGE SCALE GENOMIC DNA]</scope>
    <source>
        <strain evidence="5 6">2DFW10M-5</strain>
    </source>
</reference>
<dbReference type="GO" id="GO:0000976">
    <property type="term" value="F:transcription cis-regulatory region binding"/>
    <property type="evidence" value="ECO:0007669"/>
    <property type="project" value="TreeGrafter"/>
</dbReference>
<dbReference type="SUPFAM" id="SSF47413">
    <property type="entry name" value="lambda repressor-like DNA-binding domains"/>
    <property type="match status" value="1"/>
</dbReference>
<dbReference type="EMBL" id="CP032624">
    <property type="protein sequence ID" value="AYG02496.1"/>
    <property type="molecule type" value="Genomic_DNA"/>
</dbReference>